<organism evidence="3 4">
    <name type="scientific">Neonectria magnoliae</name>
    <dbReference type="NCBI Taxonomy" id="2732573"/>
    <lineage>
        <taxon>Eukaryota</taxon>
        <taxon>Fungi</taxon>
        <taxon>Dikarya</taxon>
        <taxon>Ascomycota</taxon>
        <taxon>Pezizomycotina</taxon>
        <taxon>Sordariomycetes</taxon>
        <taxon>Hypocreomycetidae</taxon>
        <taxon>Hypocreales</taxon>
        <taxon>Nectriaceae</taxon>
        <taxon>Neonectria</taxon>
    </lineage>
</organism>
<protein>
    <recommendedName>
        <fullName evidence="5">Molybdenum cofactor biosynthesis protein F</fullName>
    </recommendedName>
</protein>
<dbReference type="InterPro" id="IPR035348">
    <property type="entry name" value="MoaF_C"/>
</dbReference>
<comment type="caution">
    <text evidence="3">The sequence shown here is derived from an EMBL/GenBank/DDBJ whole genome shotgun (WGS) entry which is preliminary data.</text>
</comment>
<feature type="domain" description="Molybdenum cofactor biosynthesis protein F N-terminal" evidence="1">
    <location>
        <begin position="14"/>
        <end position="124"/>
    </location>
</feature>
<evidence type="ECO:0000313" key="4">
    <source>
        <dbReference type="Proteomes" id="UP001498421"/>
    </source>
</evidence>
<dbReference type="Proteomes" id="UP001498421">
    <property type="component" value="Unassembled WGS sequence"/>
</dbReference>
<proteinExistence type="predicted"/>
<sequence length="281" mass="32054">MAPSADISDFVPVSDWPDLEALAAGYSEHLMPQSNTLTGKKFEHSFDNGYRISHHFVDDDKLTWRILDGEDHVGLSGDAQYKSFEVRSNIFFVDFYKPAYKEQVSLVLDVITGQAVVGVSGFSDETAGQRRTWTKFTNATANHRGSVEPYLPTEELIGKHVLYRYTPRDAYEHVYLNKGTFLWHCLSGTEKGLADAERCKMLKLRDNLYLLFWTETIMPVESIVVVDLEAMRSTGRFFCWDPKPQRAVHMLFGSYATVLAETRRYKGTREANSKVEGSYTF</sequence>
<name>A0ABR1I267_9HYPO</name>
<evidence type="ECO:0000259" key="2">
    <source>
        <dbReference type="Pfam" id="PF17409"/>
    </source>
</evidence>
<evidence type="ECO:0008006" key="5">
    <source>
        <dbReference type="Google" id="ProtNLM"/>
    </source>
</evidence>
<dbReference type="Pfam" id="PF10703">
    <property type="entry name" value="MoaF"/>
    <property type="match status" value="1"/>
</dbReference>
<gene>
    <name evidence="3" type="ORF">QQZ08_006118</name>
</gene>
<dbReference type="EMBL" id="JAZAVK010000054">
    <property type="protein sequence ID" value="KAK7427349.1"/>
    <property type="molecule type" value="Genomic_DNA"/>
</dbReference>
<accession>A0ABR1I267</accession>
<feature type="domain" description="MoaF C-terminal" evidence="2">
    <location>
        <begin position="152"/>
        <end position="262"/>
    </location>
</feature>
<evidence type="ECO:0000259" key="1">
    <source>
        <dbReference type="Pfam" id="PF10703"/>
    </source>
</evidence>
<dbReference type="Gene3D" id="2.40.128.20">
    <property type="match status" value="2"/>
</dbReference>
<dbReference type="InterPro" id="IPR012674">
    <property type="entry name" value="Calycin"/>
</dbReference>
<evidence type="ECO:0000313" key="3">
    <source>
        <dbReference type="EMBL" id="KAK7427349.1"/>
    </source>
</evidence>
<dbReference type="Pfam" id="PF17409">
    <property type="entry name" value="MoaF_C"/>
    <property type="match status" value="1"/>
</dbReference>
<dbReference type="InterPro" id="IPR024724">
    <property type="entry name" value="MoaF_N"/>
</dbReference>
<keyword evidence="4" id="KW-1185">Reference proteome</keyword>
<reference evidence="3 4" key="1">
    <citation type="journal article" date="2025" name="Microbiol. Resour. Announc.">
        <title>Draft genome sequences for Neonectria magnoliae and Neonectria punicea, canker pathogens of Liriodendron tulipifera and Acer saccharum in West Virginia.</title>
        <authorList>
            <person name="Petronek H.M."/>
            <person name="Kasson M.T."/>
            <person name="Metheny A.M."/>
            <person name="Stauder C.M."/>
            <person name="Lovett B."/>
            <person name="Lynch S.C."/>
            <person name="Garnas J.R."/>
            <person name="Kasson L.R."/>
            <person name="Stajich J.E."/>
        </authorList>
    </citation>
    <scope>NUCLEOTIDE SEQUENCE [LARGE SCALE GENOMIC DNA]</scope>
    <source>
        <strain evidence="3 4">NRRL 64651</strain>
    </source>
</reference>